<dbReference type="EMBL" id="CP033972">
    <property type="protein sequence ID" value="AZG45644.1"/>
    <property type="molecule type" value="Genomic_DNA"/>
</dbReference>
<dbReference type="Pfam" id="PF00589">
    <property type="entry name" value="Phage_integrase"/>
    <property type="match status" value="1"/>
</dbReference>
<dbReference type="PROSITE" id="PS51898">
    <property type="entry name" value="TYR_RECOMBINASE"/>
    <property type="match status" value="1"/>
</dbReference>
<dbReference type="PANTHER" id="PTHR30349:SF64">
    <property type="entry name" value="PROPHAGE INTEGRASE INTD-RELATED"/>
    <property type="match status" value="1"/>
</dbReference>
<dbReference type="GO" id="GO:0015074">
    <property type="term" value="P:DNA integration"/>
    <property type="evidence" value="ECO:0007669"/>
    <property type="project" value="UniProtKB-KW"/>
</dbReference>
<evidence type="ECO:0000259" key="8">
    <source>
        <dbReference type="PROSITE" id="PS51900"/>
    </source>
</evidence>
<gene>
    <name evidence="9" type="ORF">D7316_02244</name>
</gene>
<evidence type="ECO:0000256" key="1">
    <source>
        <dbReference type="ARBA" id="ARBA00008857"/>
    </source>
</evidence>
<dbReference type="PANTHER" id="PTHR30349">
    <property type="entry name" value="PHAGE INTEGRASE-RELATED"/>
    <property type="match status" value="1"/>
</dbReference>
<dbReference type="Gene3D" id="1.10.150.130">
    <property type="match status" value="1"/>
</dbReference>
<keyword evidence="3 5" id="KW-0238">DNA-binding</keyword>
<keyword evidence="4" id="KW-0233">DNA recombination</keyword>
<dbReference type="InterPro" id="IPR002104">
    <property type="entry name" value="Integrase_catalytic"/>
</dbReference>
<evidence type="ECO:0000256" key="3">
    <source>
        <dbReference type="ARBA" id="ARBA00023125"/>
    </source>
</evidence>
<dbReference type="InterPro" id="IPR004107">
    <property type="entry name" value="Integrase_SAM-like_N"/>
</dbReference>
<dbReference type="GO" id="GO:0003677">
    <property type="term" value="F:DNA binding"/>
    <property type="evidence" value="ECO:0007669"/>
    <property type="project" value="UniProtKB-UniRule"/>
</dbReference>
<dbReference type="Gene3D" id="1.10.443.10">
    <property type="entry name" value="Intergrase catalytic core"/>
    <property type="match status" value="1"/>
</dbReference>
<dbReference type="InterPro" id="IPR013762">
    <property type="entry name" value="Integrase-like_cat_sf"/>
</dbReference>
<dbReference type="OrthoDB" id="1822491at2"/>
<name>A0A3G8JKQ0_9ACTN</name>
<protein>
    <submittedName>
        <fullName evidence="9">Prophage phiRv2 integrase</fullName>
    </submittedName>
</protein>
<dbReference type="AlphaFoldDB" id="A0A3G8JKQ0"/>
<feature type="compositionally biased region" description="Basic and acidic residues" evidence="6">
    <location>
        <begin position="1"/>
        <end position="22"/>
    </location>
</feature>
<dbReference type="InterPro" id="IPR044068">
    <property type="entry name" value="CB"/>
</dbReference>
<evidence type="ECO:0000256" key="6">
    <source>
        <dbReference type="SAM" id="MobiDB-lite"/>
    </source>
</evidence>
<reference evidence="9 10" key="1">
    <citation type="submission" date="2018-11" db="EMBL/GenBank/DDBJ databases">
        <title>Gordonia insulae sp. nov., isolated from an island soil.</title>
        <authorList>
            <person name="Kim Y.S."/>
            <person name="Kim S.B."/>
        </authorList>
    </citation>
    <scope>NUCLEOTIDE SEQUENCE [LARGE SCALE GENOMIC DNA]</scope>
    <source>
        <strain evidence="9 10">MMS17-SY073</strain>
    </source>
</reference>
<dbReference type="InterPro" id="IPR010998">
    <property type="entry name" value="Integrase_recombinase_N"/>
</dbReference>
<feature type="region of interest" description="Disordered" evidence="6">
    <location>
        <begin position="1"/>
        <end position="29"/>
    </location>
</feature>
<organism evidence="9 10">
    <name type="scientific">Gordonia insulae</name>
    <dbReference type="NCBI Taxonomy" id="2420509"/>
    <lineage>
        <taxon>Bacteria</taxon>
        <taxon>Bacillati</taxon>
        <taxon>Actinomycetota</taxon>
        <taxon>Actinomycetes</taxon>
        <taxon>Mycobacteriales</taxon>
        <taxon>Gordoniaceae</taxon>
        <taxon>Gordonia</taxon>
    </lineage>
</organism>
<dbReference type="InterPro" id="IPR011010">
    <property type="entry name" value="DNA_brk_join_enz"/>
</dbReference>
<keyword evidence="10" id="KW-1185">Reference proteome</keyword>
<feature type="domain" description="Tyr recombinase" evidence="7">
    <location>
        <begin position="196"/>
        <end position="378"/>
    </location>
</feature>
<evidence type="ECO:0000313" key="9">
    <source>
        <dbReference type="EMBL" id="AZG45644.1"/>
    </source>
</evidence>
<evidence type="ECO:0000313" key="10">
    <source>
        <dbReference type="Proteomes" id="UP000271469"/>
    </source>
</evidence>
<dbReference type="CDD" id="cd01189">
    <property type="entry name" value="INT_ICEBs1_C_like"/>
    <property type="match status" value="1"/>
</dbReference>
<dbReference type="InterPro" id="IPR050090">
    <property type="entry name" value="Tyrosine_recombinase_XerCD"/>
</dbReference>
<keyword evidence="2" id="KW-0229">DNA integration</keyword>
<dbReference type="RefSeq" id="WP_124708285.1">
    <property type="nucleotide sequence ID" value="NZ_CP033972.1"/>
</dbReference>
<dbReference type="KEGG" id="gom:D7316_02244"/>
<dbReference type="PROSITE" id="PS51900">
    <property type="entry name" value="CB"/>
    <property type="match status" value="1"/>
</dbReference>
<dbReference type="Pfam" id="PF14659">
    <property type="entry name" value="Phage_int_SAM_3"/>
    <property type="match status" value="1"/>
</dbReference>
<comment type="similarity">
    <text evidence="1">Belongs to the 'phage' integrase family.</text>
</comment>
<evidence type="ECO:0000256" key="2">
    <source>
        <dbReference type="ARBA" id="ARBA00022908"/>
    </source>
</evidence>
<dbReference type="Proteomes" id="UP000271469">
    <property type="component" value="Chromosome"/>
</dbReference>
<evidence type="ECO:0000256" key="4">
    <source>
        <dbReference type="ARBA" id="ARBA00023172"/>
    </source>
</evidence>
<evidence type="ECO:0000259" key="7">
    <source>
        <dbReference type="PROSITE" id="PS51898"/>
    </source>
</evidence>
<accession>A0A3G8JKQ0</accession>
<dbReference type="GO" id="GO:0006310">
    <property type="term" value="P:DNA recombination"/>
    <property type="evidence" value="ECO:0007669"/>
    <property type="project" value="UniProtKB-KW"/>
</dbReference>
<proteinExistence type="inferred from homology"/>
<feature type="domain" description="Core-binding (CB)" evidence="8">
    <location>
        <begin position="82"/>
        <end position="173"/>
    </location>
</feature>
<evidence type="ECO:0000256" key="5">
    <source>
        <dbReference type="PROSITE-ProRule" id="PRU01248"/>
    </source>
</evidence>
<dbReference type="SUPFAM" id="SSF56349">
    <property type="entry name" value="DNA breaking-rejoining enzymes"/>
    <property type="match status" value="1"/>
</dbReference>
<sequence>MGAKRNDRQGVHDRWTKLDPDTGNRVPSARHGTGLRWLARWVVGNREYSKAFARKIDAQEHLNSVVTKVNTGTYTDPNKAKASFRSVADSWLAAKKNSVKPKTYAGYKSILDVVVLPKWGDVAIGEIDHLTLQEWFSSLTDAGVNQRRKDKGLSESRISQTHQLMSSVFKFAIRSKLIAVNPADGIELARDTEESEERVYLSHADVNQLALACGRHQLLVLTLAYTGIRFGEAVALRAKYVTPGRIRVRSSVTEVAGLGLVEGKPKNHQERDVPVPAFLSDRLMAALPDDPDALVFPSLSGGFLRNSGEFRSAFQEARKTIGQHKLVPHGLRHTAASLAISAGANVKVIQRMLGHKSATMTLDLYGHLMPDDLGTVADALDRARADALRSTADQLRTGTGSRTLSVVPKLS</sequence>